<feature type="domain" description="DUF1559" evidence="2">
    <location>
        <begin position="38"/>
        <end position="298"/>
    </location>
</feature>
<dbReference type="STRING" id="314230.DSM3645_29561"/>
<dbReference type="AlphaFoldDB" id="A3ZXE2"/>
<dbReference type="eggNOG" id="COG2165">
    <property type="taxonomic scope" value="Bacteria"/>
</dbReference>
<feature type="transmembrane region" description="Helical" evidence="1">
    <location>
        <begin position="12"/>
        <end position="37"/>
    </location>
</feature>
<dbReference type="PANTHER" id="PTHR30093:SF2">
    <property type="entry name" value="TYPE II SECRETION SYSTEM PROTEIN H"/>
    <property type="match status" value="1"/>
</dbReference>
<dbReference type="SUPFAM" id="SSF54523">
    <property type="entry name" value="Pili subunits"/>
    <property type="match status" value="1"/>
</dbReference>
<dbReference type="OrthoDB" id="210498at2"/>
<name>A3ZXE2_9BACT</name>
<dbReference type="PANTHER" id="PTHR30093">
    <property type="entry name" value="GENERAL SECRETION PATHWAY PROTEIN G"/>
    <property type="match status" value="1"/>
</dbReference>
<dbReference type="Pfam" id="PF07963">
    <property type="entry name" value="N_methyl"/>
    <property type="match status" value="1"/>
</dbReference>
<dbReference type="RefSeq" id="WP_002653932.1">
    <property type="nucleotide sequence ID" value="NZ_CH672376.1"/>
</dbReference>
<accession>A3ZXE2</accession>
<dbReference type="Pfam" id="PF07596">
    <property type="entry name" value="SBP_bac_10"/>
    <property type="match status" value="1"/>
</dbReference>
<dbReference type="Proteomes" id="UP000004358">
    <property type="component" value="Unassembled WGS sequence"/>
</dbReference>
<dbReference type="InterPro" id="IPR045584">
    <property type="entry name" value="Pilin-like"/>
</dbReference>
<dbReference type="Gene3D" id="3.30.700.10">
    <property type="entry name" value="Glycoprotein, Type 4 Pilin"/>
    <property type="match status" value="1"/>
</dbReference>
<evidence type="ECO:0000313" key="4">
    <source>
        <dbReference type="Proteomes" id="UP000004358"/>
    </source>
</evidence>
<gene>
    <name evidence="3" type="ORF">DSM3645_29561</name>
</gene>
<dbReference type="InterPro" id="IPR012902">
    <property type="entry name" value="N_methyl_site"/>
</dbReference>
<dbReference type="EMBL" id="AANZ01000018">
    <property type="protein sequence ID" value="EAQ78732.1"/>
    <property type="molecule type" value="Genomic_DNA"/>
</dbReference>
<organism evidence="3 4">
    <name type="scientific">Blastopirellula marina DSM 3645</name>
    <dbReference type="NCBI Taxonomy" id="314230"/>
    <lineage>
        <taxon>Bacteria</taxon>
        <taxon>Pseudomonadati</taxon>
        <taxon>Planctomycetota</taxon>
        <taxon>Planctomycetia</taxon>
        <taxon>Pirellulales</taxon>
        <taxon>Pirellulaceae</taxon>
        <taxon>Blastopirellula</taxon>
    </lineage>
</organism>
<comment type="caution">
    <text evidence="3">The sequence shown here is derived from an EMBL/GenBank/DDBJ whole genome shotgun (WGS) entry which is preliminary data.</text>
</comment>
<proteinExistence type="predicted"/>
<evidence type="ECO:0000259" key="2">
    <source>
        <dbReference type="Pfam" id="PF07596"/>
    </source>
</evidence>
<keyword evidence="1" id="KW-0812">Transmembrane</keyword>
<dbReference type="HOGENOM" id="CLU_041661_0_0_0"/>
<evidence type="ECO:0000256" key="1">
    <source>
        <dbReference type="SAM" id="Phobius"/>
    </source>
</evidence>
<protein>
    <recommendedName>
        <fullName evidence="2">DUF1559 domain-containing protein</fullName>
    </recommendedName>
</protein>
<reference evidence="3 4" key="1">
    <citation type="submission" date="2006-02" db="EMBL/GenBank/DDBJ databases">
        <authorList>
            <person name="Amann R."/>
            <person name="Ferriera S."/>
            <person name="Johnson J."/>
            <person name="Kravitz S."/>
            <person name="Halpern A."/>
            <person name="Remington K."/>
            <person name="Beeson K."/>
            <person name="Tran B."/>
            <person name="Rogers Y.-H."/>
            <person name="Friedman R."/>
            <person name="Venter J.C."/>
        </authorList>
    </citation>
    <scope>NUCLEOTIDE SEQUENCE [LARGE SCALE GENOMIC DNA]</scope>
    <source>
        <strain evidence="3 4">DSM 3645</strain>
    </source>
</reference>
<keyword evidence="1" id="KW-0472">Membrane</keyword>
<keyword evidence="1" id="KW-1133">Transmembrane helix</keyword>
<dbReference type="InterPro" id="IPR011453">
    <property type="entry name" value="DUF1559"/>
</dbReference>
<dbReference type="NCBIfam" id="TIGR02532">
    <property type="entry name" value="IV_pilin_GFxxxE"/>
    <property type="match status" value="1"/>
</dbReference>
<sequence>MQISFFGGRRRSAFTLVELLVVIAIIGVLIALLLPAVQQAREAARRISCSNNLKQLGLAMHNYHDTYLSLPYGQFAYGLYSGINPEFTDTAGEQPYGATWFQGTLPFVEQSAIYDAIKTDMPSMPSTDWSSTARNTVVSSFVCPSDPSGGKVGTVGFQGNYLGNAHTDTLNPGNLGDAVGVLFMKSSINFRDVTDGTSNTLMFGECVQDANGEPADAIGGYWDGQFMETMFTARSSWGFNNAQIPDIGDGARCFSSTKRLCSPSGPYASTYMLRSYHPGGVMTSRVDASVSFLPDTMNKDIFSYMGARNDGNVVSGSF</sequence>
<evidence type="ECO:0000313" key="3">
    <source>
        <dbReference type="EMBL" id="EAQ78732.1"/>
    </source>
</evidence>